<organism evidence="1 2">
    <name type="scientific">Flavonifractor plautii 1_3_50AFAA</name>
    <dbReference type="NCBI Taxonomy" id="742738"/>
    <lineage>
        <taxon>Bacteria</taxon>
        <taxon>Bacillati</taxon>
        <taxon>Bacillota</taxon>
        <taxon>Clostridia</taxon>
        <taxon>Eubacteriales</taxon>
        <taxon>Oscillospiraceae</taxon>
        <taxon>Flavonifractor</taxon>
    </lineage>
</organism>
<protein>
    <recommendedName>
        <fullName evidence="3">Gliding motility protein</fullName>
    </recommendedName>
</protein>
<evidence type="ECO:0000313" key="2">
    <source>
        <dbReference type="Proteomes" id="UP000029585"/>
    </source>
</evidence>
<dbReference type="EMBL" id="ADLO01000105">
    <property type="protein sequence ID" value="KGF53691.1"/>
    <property type="molecule type" value="Genomic_DNA"/>
</dbReference>
<evidence type="ECO:0008006" key="3">
    <source>
        <dbReference type="Google" id="ProtNLM"/>
    </source>
</evidence>
<comment type="caution">
    <text evidence="1">The sequence shown here is derived from an EMBL/GenBank/DDBJ whole genome shotgun (WGS) entry which is preliminary data.</text>
</comment>
<dbReference type="Proteomes" id="UP000029585">
    <property type="component" value="Unassembled WGS sequence"/>
</dbReference>
<accession>A0A096B409</accession>
<dbReference type="HOGENOM" id="CLU_530829_0_0_9"/>
<dbReference type="AlphaFoldDB" id="A0A096B409"/>
<dbReference type="eggNOG" id="ENOG502Z9IN">
    <property type="taxonomic scope" value="Bacteria"/>
</dbReference>
<dbReference type="PATRIC" id="fig|742738.3.peg.3618"/>
<dbReference type="RefSeq" id="WP_044942910.1">
    <property type="nucleotide sequence ID" value="NZ_KN174166.1"/>
</dbReference>
<proteinExistence type="predicted"/>
<keyword evidence="2" id="KW-1185">Reference proteome</keyword>
<name>A0A096B409_FLAPL</name>
<sequence length="493" mass="56257">MNVSAGEVYTVYNKYLERYTACQVAYIAPPDNVSSQSWAVILSLDWVGDAPLTAEELPHLRPLYKDFMYWPRELHLLRVPVEIPPQYTLVGILPSFADEPCHSYGRWDDGYEVYRQIKWQEIPEERRRAFKEAIESDGETEIGGKPVKVSSHRVIDQYTPFDFALELEALPCLSEIICKQWHPDLAEFLRGNPFIHELTLLNHGQRTLDLRGTSIGKLMLDMTGLEELWLGEETEQLLFQNKGPDACTIHAAGNGSGLTLQFIGEYRPHPELPNLWGLHGIRLEEFDMTGLPVVHPSLKELRLWGAPGNLRNFSAVAQFRELTDLSTFDLFGFDAADIPTPEQMPKLHWFWMTSLPEDAAKAAKQLWKGKPGMDLRITKPRKPEWLAQNLDNPFRGWDGAEHIPASAAKKAADQYRKTRSQMMKLAAEPDGDAQTQALEAVAAYTQTFNKMRFIETEERDEIYMALRGILDALPGDTLQKDALIEQFEQLRDF</sequence>
<gene>
    <name evidence="1" type="ORF">HMPREF9460_03511</name>
</gene>
<reference evidence="1 2" key="1">
    <citation type="submission" date="2011-08" db="EMBL/GenBank/DDBJ databases">
        <title>The Genome Sequence of Clostridium orbiscindens 1_3_50AFAA.</title>
        <authorList>
            <consortium name="The Broad Institute Genome Sequencing Platform"/>
            <person name="Earl A."/>
            <person name="Ward D."/>
            <person name="Feldgarden M."/>
            <person name="Gevers D."/>
            <person name="Daigneault M."/>
            <person name="Strauss J."/>
            <person name="Allen-Vercoe E."/>
            <person name="Young S.K."/>
            <person name="Zeng Q."/>
            <person name="Gargeya S."/>
            <person name="Fitzgerald M."/>
            <person name="Haas B."/>
            <person name="Abouelleil A."/>
            <person name="Alvarado L."/>
            <person name="Arachchi H.M."/>
            <person name="Berlin A."/>
            <person name="Brown A."/>
            <person name="Chapman S.B."/>
            <person name="Chen Z."/>
            <person name="Dunbar C."/>
            <person name="Freedman E."/>
            <person name="Gearin G."/>
            <person name="Gellesch M."/>
            <person name="Goldberg J."/>
            <person name="Griggs A."/>
            <person name="Gujja S."/>
            <person name="Heiman D."/>
            <person name="Howarth C."/>
            <person name="Larson L."/>
            <person name="Lui A."/>
            <person name="MacDonald P.J.P."/>
            <person name="Montmayeur A."/>
            <person name="Murphy C."/>
            <person name="Neiman D."/>
            <person name="Pearson M."/>
            <person name="Priest M."/>
            <person name="Roberts A."/>
            <person name="Saif S."/>
            <person name="Shea T."/>
            <person name="Shenoy N."/>
            <person name="Sisk P."/>
            <person name="Stolte C."/>
            <person name="Sykes S."/>
            <person name="Wortman J."/>
            <person name="Nusbaum C."/>
            <person name="Birren B."/>
        </authorList>
    </citation>
    <scope>NUCLEOTIDE SEQUENCE [LARGE SCALE GENOMIC DNA]</scope>
    <source>
        <strain evidence="1 2">1_3_50AFAA</strain>
    </source>
</reference>
<evidence type="ECO:0000313" key="1">
    <source>
        <dbReference type="EMBL" id="KGF53691.1"/>
    </source>
</evidence>